<dbReference type="InterPro" id="IPR036691">
    <property type="entry name" value="Endo/exonu/phosph_ase_sf"/>
</dbReference>
<evidence type="ECO:0000259" key="1">
    <source>
        <dbReference type="Pfam" id="PF14529"/>
    </source>
</evidence>
<name>A0A9P0XGP4_PIEBR</name>
<keyword evidence="3" id="KW-1185">Reference proteome</keyword>
<dbReference type="EMBL" id="CALOZG010000040">
    <property type="protein sequence ID" value="CAH4034187.1"/>
    <property type="molecule type" value="Genomic_DNA"/>
</dbReference>
<accession>A0A9P0XGP4</accession>
<dbReference type="Pfam" id="PF14529">
    <property type="entry name" value="Exo_endo_phos_2"/>
    <property type="match status" value="1"/>
</dbReference>
<gene>
    <name evidence="2" type="ORF">PIBRA_LOCUS10395</name>
</gene>
<organism evidence="2 3">
    <name type="scientific">Pieris brassicae</name>
    <name type="common">White butterfly</name>
    <name type="synonym">Large white butterfly</name>
    <dbReference type="NCBI Taxonomy" id="7116"/>
    <lineage>
        <taxon>Eukaryota</taxon>
        <taxon>Metazoa</taxon>
        <taxon>Ecdysozoa</taxon>
        <taxon>Arthropoda</taxon>
        <taxon>Hexapoda</taxon>
        <taxon>Insecta</taxon>
        <taxon>Pterygota</taxon>
        <taxon>Neoptera</taxon>
        <taxon>Endopterygota</taxon>
        <taxon>Lepidoptera</taxon>
        <taxon>Glossata</taxon>
        <taxon>Ditrysia</taxon>
        <taxon>Papilionoidea</taxon>
        <taxon>Pieridae</taxon>
        <taxon>Pierinae</taxon>
        <taxon>Pieris</taxon>
    </lineage>
</organism>
<dbReference type="Gene3D" id="3.60.10.10">
    <property type="entry name" value="Endonuclease/exonuclease/phosphatase"/>
    <property type="match status" value="1"/>
</dbReference>
<reference evidence="2" key="1">
    <citation type="submission" date="2022-05" db="EMBL/GenBank/DDBJ databases">
        <authorList>
            <person name="Okamura Y."/>
        </authorList>
    </citation>
    <scope>NUCLEOTIDE SEQUENCE</scope>
</reference>
<feature type="domain" description="Endonuclease/exonuclease/phosphatase" evidence="1">
    <location>
        <begin position="75"/>
        <end position="199"/>
    </location>
</feature>
<proteinExistence type="predicted"/>
<dbReference type="SUPFAM" id="SSF56219">
    <property type="entry name" value="DNase I-like"/>
    <property type="match status" value="1"/>
</dbReference>
<dbReference type="AlphaFoldDB" id="A0A9P0XGP4"/>
<dbReference type="InterPro" id="IPR005135">
    <property type="entry name" value="Endo/exonuclease/phosphatase"/>
</dbReference>
<protein>
    <recommendedName>
        <fullName evidence="1">Endonuclease/exonuclease/phosphatase domain-containing protein</fullName>
    </recommendedName>
</protein>
<sequence>MATKELPALARNLDLSVCLVQEQYPAARLPGLYQHDVAPMAGIIVLRDDLAVLVLRNLCTSHCFVAQLGGGENTVYVVSAYFQYKDEIAPHLEHLERVLEALRGKCVVIGVDTNTHSQLWYSREDQCEGRGRVAEQRRTAMESFVLSWGLLVHNVQGQPDTFSSPNGSSNIDATLGTRGVRIDGWTVHADLSASDHRLITFVIHLGSASSSGQLHQARSSEQGMEIRRYYNGSAGSFRETKDFGLRGGYGCKAET</sequence>
<comment type="caution">
    <text evidence="2">The sequence shown here is derived from an EMBL/GenBank/DDBJ whole genome shotgun (WGS) entry which is preliminary data.</text>
</comment>
<evidence type="ECO:0000313" key="3">
    <source>
        <dbReference type="Proteomes" id="UP001152562"/>
    </source>
</evidence>
<evidence type="ECO:0000313" key="2">
    <source>
        <dbReference type="EMBL" id="CAH4034187.1"/>
    </source>
</evidence>
<dbReference type="Proteomes" id="UP001152562">
    <property type="component" value="Unassembled WGS sequence"/>
</dbReference>
<dbReference type="GO" id="GO:0003824">
    <property type="term" value="F:catalytic activity"/>
    <property type="evidence" value="ECO:0007669"/>
    <property type="project" value="InterPro"/>
</dbReference>